<keyword evidence="4" id="KW-1185">Reference proteome</keyword>
<feature type="region of interest" description="Disordered" evidence="2">
    <location>
        <begin position="31"/>
        <end position="54"/>
    </location>
</feature>
<feature type="coiled-coil region" evidence="1">
    <location>
        <begin position="4"/>
        <end position="31"/>
    </location>
</feature>
<dbReference type="AlphaFoldDB" id="A0A8T0AN08"/>
<dbReference type="Proteomes" id="UP000606274">
    <property type="component" value="Unassembled WGS sequence"/>
</dbReference>
<evidence type="ECO:0000256" key="1">
    <source>
        <dbReference type="SAM" id="Coils"/>
    </source>
</evidence>
<comment type="caution">
    <text evidence="3">The sequence shown here is derived from an EMBL/GenBank/DDBJ whole genome shotgun (WGS) entry which is preliminary data.</text>
</comment>
<organism evidence="3 4">
    <name type="scientific">Silurus meridionalis</name>
    <name type="common">Southern catfish</name>
    <name type="synonym">Silurus soldatovi meridionalis</name>
    <dbReference type="NCBI Taxonomy" id="175797"/>
    <lineage>
        <taxon>Eukaryota</taxon>
        <taxon>Metazoa</taxon>
        <taxon>Chordata</taxon>
        <taxon>Craniata</taxon>
        <taxon>Vertebrata</taxon>
        <taxon>Euteleostomi</taxon>
        <taxon>Actinopterygii</taxon>
        <taxon>Neopterygii</taxon>
        <taxon>Teleostei</taxon>
        <taxon>Ostariophysi</taxon>
        <taxon>Siluriformes</taxon>
        <taxon>Siluridae</taxon>
        <taxon>Silurus</taxon>
    </lineage>
</organism>
<evidence type="ECO:0000313" key="4">
    <source>
        <dbReference type="Proteomes" id="UP000606274"/>
    </source>
</evidence>
<reference evidence="3" key="1">
    <citation type="submission" date="2020-08" db="EMBL/GenBank/DDBJ databases">
        <title>Chromosome-level assembly of Southern catfish (Silurus meridionalis) provides insights into visual adaptation to the nocturnal and benthic lifestyles.</title>
        <authorList>
            <person name="Zhang Y."/>
            <person name="Wang D."/>
            <person name="Peng Z."/>
        </authorList>
    </citation>
    <scope>NUCLEOTIDE SEQUENCE</scope>
    <source>
        <strain evidence="3">SWU-2019-XX</strain>
        <tissue evidence="3">Muscle</tissue>
    </source>
</reference>
<evidence type="ECO:0000313" key="3">
    <source>
        <dbReference type="EMBL" id="KAF7692740.1"/>
    </source>
</evidence>
<gene>
    <name evidence="3" type="ORF">HF521_010350</name>
</gene>
<proteinExistence type="predicted"/>
<dbReference type="EMBL" id="JABFDY010000020">
    <property type="protein sequence ID" value="KAF7692740.1"/>
    <property type="molecule type" value="Genomic_DNA"/>
</dbReference>
<sequence>MESGRGLARVVQQMQDEIRKLETENKVLRGQLSLPLTGTSPTESGRRDGSLENHTNLRRNVSALALEGQYKENMTMTVRRYSISSNAIHVPCKSVSTNKPRSDSDWARLRGGVRGFSHMDTKDKDKPEDKPANRRTLQHCVNKARAKEKTVTFLLPVDDIYTNRPFMADHLTDTSSCDLQVISETDS</sequence>
<feature type="compositionally biased region" description="Polar residues" evidence="2">
    <location>
        <begin position="34"/>
        <end position="43"/>
    </location>
</feature>
<name>A0A8T0AN08_SILME</name>
<accession>A0A8T0AN08</accession>
<evidence type="ECO:0000256" key="2">
    <source>
        <dbReference type="SAM" id="MobiDB-lite"/>
    </source>
</evidence>
<feature type="region of interest" description="Disordered" evidence="2">
    <location>
        <begin position="113"/>
        <end position="133"/>
    </location>
</feature>
<feature type="compositionally biased region" description="Basic and acidic residues" evidence="2">
    <location>
        <begin position="117"/>
        <end position="132"/>
    </location>
</feature>
<protein>
    <submittedName>
        <fullName evidence="3">Uncharacterized protein</fullName>
    </submittedName>
</protein>
<keyword evidence="1" id="KW-0175">Coiled coil</keyword>